<dbReference type="EMBL" id="FPBX01000056">
    <property type="protein sequence ID" value="SFU98057.1"/>
    <property type="molecule type" value="Genomic_DNA"/>
</dbReference>
<evidence type="ECO:0000313" key="1">
    <source>
        <dbReference type="EMBL" id="SFU98057.1"/>
    </source>
</evidence>
<sequence length="157" mass="17266">MTNIHTISSSVTAFLDLLSQADAVMADSSPLLISWDVTEPTGSPSNELVRFSWEDGGLDYALVLTEEGIAAGRWQGDKYLCLDCEGDEVEISLNKLTPLKPTMCKQCGSHLDGDYCSDETCVFSDWPQSVEREDLSVFATDEIEEKYGVQKRTATAL</sequence>
<organism evidence="1 2">
    <name type="scientific">Paenacidovorax caeni</name>
    <dbReference type="NCBI Taxonomy" id="343013"/>
    <lineage>
        <taxon>Bacteria</taxon>
        <taxon>Pseudomonadati</taxon>
        <taxon>Pseudomonadota</taxon>
        <taxon>Betaproteobacteria</taxon>
        <taxon>Burkholderiales</taxon>
        <taxon>Comamonadaceae</taxon>
        <taxon>Paenacidovorax</taxon>
    </lineage>
</organism>
<accession>A0A1I7KKU3</accession>
<dbReference type="STRING" id="343013.SAMN04489707_10569"/>
<evidence type="ECO:0000313" key="2">
    <source>
        <dbReference type="Proteomes" id="UP000183656"/>
    </source>
</evidence>
<dbReference type="Proteomes" id="UP000183656">
    <property type="component" value="Unassembled WGS sequence"/>
</dbReference>
<proteinExistence type="predicted"/>
<dbReference type="OrthoDB" id="10002317at2"/>
<dbReference type="RefSeq" id="WP_139235539.1">
    <property type="nucleotide sequence ID" value="NZ_CYIG01000061.1"/>
</dbReference>
<name>A0A1I7KKU3_9BURK</name>
<reference evidence="1 2" key="1">
    <citation type="submission" date="2016-10" db="EMBL/GenBank/DDBJ databases">
        <authorList>
            <person name="de Groot N.N."/>
        </authorList>
    </citation>
    <scope>NUCLEOTIDE SEQUENCE [LARGE SCALE GENOMIC DNA]</scope>
    <source>
        <strain evidence="1 2">R-24608</strain>
    </source>
</reference>
<dbReference type="AlphaFoldDB" id="A0A1I7KKU3"/>
<protein>
    <submittedName>
        <fullName evidence="1">Uncharacterized protein</fullName>
    </submittedName>
</protein>
<keyword evidence="2" id="KW-1185">Reference proteome</keyword>
<gene>
    <name evidence="1" type="ORF">SAMN04489707_10569</name>
</gene>